<dbReference type="PANTHER" id="PTHR37422:SF17">
    <property type="entry name" value="O-ANTIGEN LIGASE"/>
    <property type="match status" value="1"/>
</dbReference>
<dbReference type="RefSeq" id="WP_078411630.1">
    <property type="nucleotide sequence ID" value="NZ_BQKS01000010.1"/>
</dbReference>
<dbReference type="InterPro" id="IPR051533">
    <property type="entry name" value="WaaL-like"/>
</dbReference>
<feature type="transmembrane region" description="Helical" evidence="5">
    <location>
        <begin position="182"/>
        <end position="198"/>
    </location>
</feature>
<name>A0A1T3D8R8_9FLAO</name>
<evidence type="ECO:0000313" key="8">
    <source>
        <dbReference type="EMBL" id="OPB49049.1"/>
    </source>
</evidence>
<evidence type="ECO:0000256" key="3">
    <source>
        <dbReference type="ARBA" id="ARBA00022989"/>
    </source>
</evidence>
<reference evidence="8" key="2">
    <citation type="submission" date="2016-06" db="EMBL/GenBank/DDBJ databases">
        <authorList>
            <person name="Nicholson A.C."/>
        </authorList>
    </citation>
    <scope>NUCLEOTIDE SEQUENCE [LARGE SCALE GENOMIC DNA]</scope>
    <source>
        <strain evidence="8">E6809</strain>
    </source>
</reference>
<evidence type="ECO:0000313" key="9">
    <source>
        <dbReference type="Proteomes" id="UP000189738"/>
    </source>
</evidence>
<keyword evidence="4 5" id="KW-0472">Membrane</keyword>
<feature type="transmembrane region" description="Helical" evidence="5">
    <location>
        <begin position="36"/>
        <end position="55"/>
    </location>
</feature>
<feature type="transmembrane region" description="Helical" evidence="5">
    <location>
        <begin position="12"/>
        <end position="30"/>
    </location>
</feature>
<evidence type="ECO:0000256" key="1">
    <source>
        <dbReference type="ARBA" id="ARBA00004141"/>
    </source>
</evidence>
<feature type="domain" description="O-antigen ligase-related" evidence="6">
    <location>
        <begin position="188"/>
        <end position="312"/>
    </location>
</feature>
<accession>A0A1T3D8R8</accession>
<evidence type="ECO:0000256" key="5">
    <source>
        <dbReference type="SAM" id="Phobius"/>
    </source>
</evidence>
<feature type="transmembrane region" description="Helical" evidence="5">
    <location>
        <begin position="67"/>
        <end position="88"/>
    </location>
</feature>
<proteinExistence type="predicted"/>
<dbReference type="EMBL" id="MAHS01000010">
    <property type="protein sequence ID" value="OPB49049.1"/>
    <property type="molecule type" value="Genomic_DNA"/>
</dbReference>
<feature type="transmembrane region" description="Helical" evidence="5">
    <location>
        <begin position="227"/>
        <end position="245"/>
    </location>
</feature>
<feature type="transmembrane region" description="Helical" evidence="5">
    <location>
        <begin position="120"/>
        <end position="145"/>
    </location>
</feature>
<gene>
    <name evidence="7" type="ORF">AYC66_00835</name>
    <name evidence="8" type="ORF">BAY09_03165</name>
</gene>
<dbReference type="InterPro" id="IPR007016">
    <property type="entry name" value="O-antigen_ligase-rel_domated"/>
</dbReference>
<reference evidence="7 9" key="1">
    <citation type="submission" date="2016-02" db="EMBL/GenBank/DDBJ databases">
        <authorList>
            <person name="Nicholson A.C."/>
            <person name="Humrighouse B.W."/>
            <person name="Loparev V."/>
            <person name="Emery B."/>
            <person name="Graziano J."/>
            <person name="McQuiston J.R."/>
        </authorList>
    </citation>
    <scope>NUCLEOTIDE SEQUENCE [LARGE SCALE GENOMIC DNA]</scope>
    <source>
        <strain evidence="7 9">E6809</strain>
    </source>
</reference>
<dbReference type="PANTHER" id="PTHR37422">
    <property type="entry name" value="TEICHURONIC ACID BIOSYNTHESIS PROTEIN TUAE"/>
    <property type="match status" value="1"/>
</dbReference>
<feature type="transmembrane region" description="Helical" evidence="5">
    <location>
        <begin position="204"/>
        <end position="220"/>
    </location>
</feature>
<comment type="subcellular location">
    <subcellularLocation>
        <location evidence="1">Membrane</location>
        <topology evidence="1">Multi-pass membrane protein</topology>
    </subcellularLocation>
</comment>
<dbReference type="GO" id="GO:0016020">
    <property type="term" value="C:membrane"/>
    <property type="evidence" value="ECO:0007669"/>
    <property type="project" value="UniProtKB-SubCell"/>
</dbReference>
<dbReference type="EMBL" id="CP014339">
    <property type="protein sequence ID" value="AQX49314.1"/>
    <property type="molecule type" value="Genomic_DNA"/>
</dbReference>
<dbReference type="AlphaFoldDB" id="A0A1T3D8R8"/>
<dbReference type="Proteomes" id="UP000189738">
    <property type="component" value="Chromosome"/>
</dbReference>
<keyword evidence="2 5" id="KW-0812">Transmembrane</keyword>
<feature type="transmembrane region" description="Helical" evidence="5">
    <location>
        <begin position="157"/>
        <end position="175"/>
    </location>
</feature>
<evidence type="ECO:0000256" key="2">
    <source>
        <dbReference type="ARBA" id="ARBA00022692"/>
    </source>
</evidence>
<organism evidence="8">
    <name type="scientific">Elizabethkingia anophelis</name>
    <dbReference type="NCBI Taxonomy" id="1117645"/>
    <lineage>
        <taxon>Bacteria</taxon>
        <taxon>Pseudomonadati</taxon>
        <taxon>Bacteroidota</taxon>
        <taxon>Flavobacteriia</taxon>
        <taxon>Flavobacteriales</taxon>
        <taxon>Weeksellaceae</taxon>
        <taxon>Elizabethkingia</taxon>
    </lineage>
</organism>
<keyword evidence="3 5" id="KW-1133">Transmembrane helix</keyword>
<evidence type="ECO:0000259" key="6">
    <source>
        <dbReference type="Pfam" id="PF04932"/>
    </source>
</evidence>
<sequence>MKIKTDFFSKVYAALIVVMLLIFSLQNSFLIKFSDIYTLLGYVSIVLLALLIFIKKKSFNLFIKNKVVVIIFFLAVLQLIIVLFLKGLGQTDNIPYVRDIFLILTFIYLGFNEEDNYFKYLFYFTVFLSLSALSIIIFVAGGLTISEQYLSIPKNQIAPIFVQGIISGIFYLNGIQPQKAKRYITFISLAILVVTLLILRGRTAMLALALCSILYIFLYIKSRKNKLFVLIAIISSIIYFLPTIYKSFFLNYDINEKDSFTAGRTSVYDEALVIISKNPLTGKLFQSSDVSSQIHNYLLSIYFELGIFAIPLLIIYAIMMYQTYKMIKLRKISGLLLLVLFITSLSEYTFPYAPGSATFFAFFLYGINFKSLR</sequence>
<evidence type="ECO:0000256" key="4">
    <source>
        <dbReference type="ARBA" id="ARBA00023136"/>
    </source>
</evidence>
<feature type="transmembrane region" description="Helical" evidence="5">
    <location>
        <begin position="94"/>
        <end position="111"/>
    </location>
</feature>
<dbReference type="Pfam" id="PF04932">
    <property type="entry name" value="Wzy_C"/>
    <property type="match status" value="1"/>
</dbReference>
<feature type="transmembrane region" description="Helical" evidence="5">
    <location>
        <begin position="297"/>
        <end position="317"/>
    </location>
</feature>
<feature type="transmembrane region" description="Helical" evidence="5">
    <location>
        <begin position="329"/>
        <end position="346"/>
    </location>
</feature>
<evidence type="ECO:0000313" key="7">
    <source>
        <dbReference type="EMBL" id="AQX49314.1"/>
    </source>
</evidence>
<protein>
    <recommendedName>
        <fullName evidence="6">O-antigen ligase-related domain-containing protein</fullName>
    </recommendedName>
</protein>